<feature type="chain" id="PRO_5046442530" description="Phytase-like domain-containing protein" evidence="1">
    <location>
        <begin position="27"/>
        <end position="359"/>
    </location>
</feature>
<dbReference type="Proteomes" id="UP000541347">
    <property type="component" value="Unassembled WGS sequence"/>
</dbReference>
<dbReference type="PIRSF" id="PIRSF031900">
    <property type="entry name" value="UCP031900"/>
    <property type="match status" value="1"/>
</dbReference>
<accession>A0ABW9ZPQ1</accession>
<sequence length="359" mass="38063">MRLAALPRTLAAALLLCGGFVLPAAAATLLLCGGFVLPAAAAGPLLSDGTPVALSAARIERFARGEDTTRFGRLTFLGGLDITSANRDVGGLSGLIVLDAGAEILAVTDNGLWVTFGLQQSADGTPLALRAPRFAPMLDAKGIELRRTQSSDTEAVTLGRNRGKQELFVSSERSNRILRFPWPPAADSRLISGVETPKALRELRGNKGLEALAAAPDAGPLGGALIAIGERGLSQTHDLPGFIIGGPRAGTFSITRSDNYDATDAAFLPDGDLVLLERRFNLRDWVGMRLRRIAADEIRPGAVLGGEILIEAGPAHQIDNMEGLAVHQDAQGRTVLTLLSDDNRSLLQRTLLLRFRLED</sequence>
<dbReference type="Pfam" id="PF13449">
    <property type="entry name" value="Phytase-like"/>
    <property type="match status" value="1"/>
</dbReference>
<feature type="signal peptide" evidence="1">
    <location>
        <begin position="1"/>
        <end position="26"/>
    </location>
</feature>
<dbReference type="InterPro" id="IPR014567">
    <property type="entry name" value="UCP031900"/>
</dbReference>
<protein>
    <recommendedName>
        <fullName evidence="2">Phytase-like domain-containing protein</fullName>
    </recommendedName>
</protein>
<evidence type="ECO:0000313" key="3">
    <source>
        <dbReference type="EMBL" id="NBN65872.1"/>
    </source>
</evidence>
<keyword evidence="1" id="KW-0732">Signal</keyword>
<comment type="caution">
    <text evidence="3">The sequence shown here is derived from an EMBL/GenBank/DDBJ whole genome shotgun (WGS) entry which is preliminary data.</text>
</comment>
<gene>
    <name evidence="3" type="ORF">GWI71_19430</name>
</gene>
<reference evidence="3 4" key="1">
    <citation type="submission" date="2020-01" db="EMBL/GenBank/DDBJ databases">
        <authorList>
            <person name="Peng S.Y."/>
            <person name="Li J."/>
            <person name="Wang M."/>
            <person name="Wang L."/>
            <person name="Wang C.Q."/>
            <person name="Wang J.R."/>
        </authorList>
    </citation>
    <scope>NUCLEOTIDE SEQUENCE [LARGE SCALE GENOMIC DNA]</scope>
    <source>
        <strain evidence="3 4">XCT-34</strain>
    </source>
</reference>
<dbReference type="InterPro" id="IPR027372">
    <property type="entry name" value="Phytase-like_dom"/>
</dbReference>
<dbReference type="EMBL" id="JAABLP010000006">
    <property type="protein sequence ID" value="NBN65872.1"/>
    <property type="molecule type" value="Genomic_DNA"/>
</dbReference>
<keyword evidence="4" id="KW-1185">Reference proteome</keyword>
<evidence type="ECO:0000313" key="4">
    <source>
        <dbReference type="Proteomes" id="UP000541347"/>
    </source>
</evidence>
<organism evidence="3 4">
    <name type="scientific">Pannonibacter tanglangensis</name>
    <dbReference type="NCBI Taxonomy" id="2750084"/>
    <lineage>
        <taxon>Bacteria</taxon>
        <taxon>Pseudomonadati</taxon>
        <taxon>Pseudomonadota</taxon>
        <taxon>Alphaproteobacteria</taxon>
        <taxon>Hyphomicrobiales</taxon>
        <taxon>Stappiaceae</taxon>
        <taxon>Pannonibacter</taxon>
    </lineage>
</organism>
<evidence type="ECO:0000256" key="1">
    <source>
        <dbReference type="SAM" id="SignalP"/>
    </source>
</evidence>
<feature type="domain" description="Phytase-like" evidence="2">
    <location>
        <begin position="88"/>
        <end position="343"/>
    </location>
</feature>
<evidence type="ECO:0000259" key="2">
    <source>
        <dbReference type="Pfam" id="PF13449"/>
    </source>
</evidence>
<dbReference type="RefSeq" id="WP_161677872.1">
    <property type="nucleotide sequence ID" value="NZ_JAABLP010000006.1"/>
</dbReference>
<proteinExistence type="predicted"/>
<name>A0ABW9ZPQ1_9HYPH</name>